<dbReference type="OrthoDB" id="1057137at2759"/>
<evidence type="ECO:0000313" key="4">
    <source>
        <dbReference type="Proteomes" id="UP000507470"/>
    </source>
</evidence>
<dbReference type="CDD" id="cd01735">
    <property type="entry name" value="LSm12_N"/>
    <property type="match status" value="1"/>
</dbReference>
<dbReference type="PROSITE" id="PS52001">
    <property type="entry name" value="AD"/>
    <property type="match status" value="1"/>
</dbReference>
<dbReference type="Pfam" id="PF09793">
    <property type="entry name" value="AD"/>
    <property type="match status" value="1"/>
</dbReference>
<dbReference type="SMART" id="SM00995">
    <property type="entry name" value="AD"/>
    <property type="match status" value="1"/>
</dbReference>
<evidence type="ECO:0000256" key="1">
    <source>
        <dbReference type="SAM" id="MobiDB-lite"/>
    </source>
</evidence>
<dbReference type="InterPro" id="IPR047574">
    <property type="entry name" value="AD"/>
</dbReference>
<gene>
    <name evidence="3" type="ORF">MCOR_26118</name>
</gene>
<feature type="region of interest" description="Disordered" evidence="1">
    <location>
        <begin position="173"/>
        <end position="195"/>
    </location>
</feature>
<feature type="compositionally biased region" description="Polar residues" evidence="1">
    <location>
        <begin position="184"/>
        <end position="195"/>
    </location>
</feature>
<feature type="domain" description="AD" evidence="2">
    <location>
        <begin position="82"/>
        <end position="177"/>
    </location>
</feature>
<keyword evidence="4" id="KW-1185">Reference proteome</keyword>
<organism evidence="3 4">
    <name type="scientific">Mytilus coruscus</name>
    <name type="common">Sea mussel</name>
    <dbReference type="NCBI Taxonomy" id="42192"/>
    <lineage>
        <taxon>Eukaryota</taxon>
        <taxon>Metazoa</taxon>
        <taxon>Spiralia</taxon>
        <taxon>Lophotrochozoa</taxon>
        <taxon>Mollusca</taxon>
        <taxon>Bivalvia</taxon>
        <taxon>Autobranchia</taxon>
        <taxon>Pteriomorphia</taxon>
        <taxon>Mytilida</taxon>
        <taxon>Mytiloidea</taxon>
        <taxon>Mytilidae</taxon>
        <taxon>Mytilinae</taxon>
        <taxon>Mytilus</taxon>
    </lineage>
</organism>
<reference evidence="3 4" key="1">
    <citation type="submission" date="2020-06" db="EMBL/GenBank/DDBJ databases">
        <authorList>
            <person name="Li R."/>
            <person name="Bekaert M."/>
        </authorList>
    </citation>
    <scope>NUCLEOTIDE SEQUENCE [LARGE SCALE GENOMIC DNA]</scope>
    <source>
        <strain evidence="4">wild</strain>
    </source>
</reference>
<dbReference type="Pfam" id="PF21166">
    <property type="entry name" value="LSM12_LSM"/>
    <property type="match status" value="1"/>
</dbReference>
<protein>
    <submittedName>
        <fullName evidence="3">LSM12</fullName>
    </submittedName>
</protein>
<dbReference type="PANTHER" id="PTHR13542">
    <property type="entry name" value="LSM12 HOMOLOG"/>
    <property type="match status" value="1"/>
</dbReference>
<dbReference type="AlphaFoldDB" id="A0A6J8C7Q9"/>
<name>A0A6J8C7Q9_MYTCO</name>
<dbReference type="InterPro" id="IPR019181">
    <property type="entry name" value="LSM12_ABD"/>
</dbReference>
<evidence type="ECO:0000313" key="3">
    <source>
        <dbReference type="EMBL" id="CAC5391079.1"/>
    </source>
</evidence>
<dbReference type="InterPro" id="IPR039683">
    <property type="entry name" value="Lsm12-like"/>
</dbReference>
<accession>A0A6J8C7Q9</accession>
<sequence>MKIMAQEGEYFNIGSIVSCTTCYNQKLQGEVLAFDVESKMLAIKSSSASGKHNVHDVRMVNLNYCSEVKVVKESDDPPPALSNLNLQKLNNRLNASKEEKRKRINYIGIGVSDEAQKVFNAIVKTLTESRWEGKNIIVMEEVTIRPPYGVDDCQGKQGSQVLNHVKKIIQKHVADEAQRDQRKSMSPSTVTSLKS</sequence>
<dbReference type="EMBL" id="CACVKT020004662">
    <property type="protein sequence ID" value="CAC5391079.1"/>
    <property type="molecule type" value="Genomic_DNA"/>
</dbReference>
<feature type="compositionally biased region" description="Basic and acidic residues" evidence="1">
    <location>
        <begin position="173"/>
        <end position="183"/>
    </location>
</feature>
<evidence type="ECO:0000259" key="2">
    <source>
        <dbReference type="PROSITE" id="PS52001"/>
    </source>
</evidence>
<dbReference type="Proteomes" id="UP000507470">
    <property type="component" value="Unassembled WGS sequence"/>
</dbReference>
<dbReference type="InterPro" id="IPR048478">
    <property type="entry name" value="LSM12_LSM"/>
</dbReference>
<proteinExistence type="predicted"/>